<dbReference type="OrthoDB" id="551302at2759"/>
<evidence type="ECO:0000313" key="3">
    <source>
        <dbReference type="Proteomes" id="UP000038009"/>
    </source>
</evidence>
<dbReference type="PANTHER" id="PTHR12398:SF20">
    <property type="entry name" value="PROTEIN PHOSPHATASE 1 REGULATORY INHIBITOR SUBUNIT 2"/>
    <property type="match status" value="1"/>
</dbReference>
<protein>
    <recommendedName>
        <fullName evidence="4">Protein phosphatase inhibitor 2 (IPP-2)</fullName>
    </recommendedName>
</protein>
<dbReference type="PANTHER" id="PTHR12398">
    <property type="entry name" value="PROTEIN PHOSPHATASE INHIBITOR"/>
    <property type="match status" value="1"/>
</dbReference>
<dbReference type="AlphaFoldDB" id="A0A0N1PAG7"/>
<reference evidence="2 3" key="1">
    <citation type="journal article" date="2015" name="PLoS Pathog.">
        <title>Leptomonas seymouri: Adaptations to the Dixenous Life Cycle Analyzed by Genome Sequencing, Transcriptome Profiling and Co-infection with Leishmania donovani.</title>
        <authorList>
            <person name="Kraeva N."/>
            <person name="Butenko A."/>
            <person name="Hlavacova J."/>
            <person name="Kostygov A."/>
            <person name="Myskova J."/>
            <person name="Grybchuk D."/>
            <person name="Lestinova T."/>
            <person name="Votypka J."/>
            <person name="Volf P."/>
            <person name="Opperdoes F."/>
            <person name="Flegontov P."/>
            <person name="Lukes J."/>
            <person name="Yurchenko V."/>
        </authorList>
    </citation>
    <scope>NUCLEOTIDE SEQUENCE [LARGE SCALE GENOMIC DNA]</scope>
    <source>
        <strain evidence="2 3">ATCC 30220</strain>
    </source>
</reference>
<dbReference type="GO" id="GO:0009966">
    <property type="term" value="P:regulation of signal transduction"/>
    <property type="evidence" value="ECO:0007669"/>
    <property type="project" value="InterPro"/>
</dbReference>
<proteinExistence type="predicted"/>
<sequence>MSRSKHVEWDERNLSANAEYQRQHPVTMHITEPKTPYSYIDGEDIDDEDEGEVAEKWDPHVNAKVKELKEQIAADKSDLPKAPISKTGRPMLHAGTATGELMEENYKREFKKMRKAVYADEGAMFKKAMKEHHEGEDEDEEDGGEEGS</sequence>
<evidence type="ECO:0000313" key="2">
    <source>
        <dbReference type="EMBL" id="KPI84675.1"/>
    </source>
</evidence>
<evidence type="ECO:0008006" key="4">
    <source>
        <dbReference type="Google" id="ProtNLM"/>
    </source>
</evidence>
<name>A0A0N1PAG7_LEPSE</name>
<gene>
    <name evidence="2" type="ORF">ABL78_6269</name>
</gene>
<feature type="compositionally biased region" description="Acidic residues" evidence="1">
    <location>
        <begin position="41"/>
        <end position="52"/>
    </location>
</feature>
<feature type="compositionally biased region" description="Acidic residues" evidence="1">
    <location>
        <begin position="136"/>
        <end position="148"/>
    </location>
</feature>
<dbReference type="Pfam" id="PF04979">
    <property type="entry name" value="IPP-2"/>
    <property type="match status" value="1"/>
</dbReference>
<comment type="caution">
    <text evidence="2">The sequence shown here is derived from an EMBL/GenBank/DDBJ whole genome shotgun (WGS) entry which is preliminary data.</text>
</comment>
<dbReference type="OMA" id="TWDPKVN"/>
<dbReference type="InterPro" id="IPR007062">
    <property type="entry name" value="PPI-2"/>
</dbReference>
<dbReference type="GO" id="GO:0004864">
    <property type="term" value="F:protein phosphatase inhibitor activity"/>
    <property type="evidence" value="ECO:0007669"/>
    <property type="project" value="InterPro"/>
</dbReference>
<feature type="region of interest" description="Disordered" evidence="1">
    <location>
        <begin position="127"/>
        <end position="148"/>
    </location>
</feature>
<dbReference type="EMBL" id="LJSK01000240">
    <property type="protein sequence ID" value="KPI84675.1"/>
    <property type="molecule type" value="Genomic_DNA"/>
</dbReference>
<feature type="region of interest" description="Disordered" evidence="1">
    <location>
        <begin position="74"/>
        <end position="96"/>
    </location>
</feature>
<organism evidence="2 3">
    <name type="scientific">Leptomonas seymouri</name>
    <dbReference type="NCBI Taxonomy" id="5684"/>
    <lineage>
        <taxon>Eukaryota</taxon>
        <taxon>Discoba</taxon>
        <taxon>Euglenozoa</taxon>
        <taxon>Kinetoplastea</taxon>
        <taxon>Metakinetoplastina</taxon>
        <taxon>Trypanosomatida</taxon>
        <taxon>Trypanosomatidae</taxon>
        <taxon>Leishmaniinae</taxon>
        <taxon>Leptomonas</taxon>
    </lineage>
</organism>
<evidence type="ECO:0000256" key="1">
    <source>
        <dbReference type="SAM" id="MobiDB-lite"/>
    </source>
</evidence>
<keyword evidence="3" id="KW-1185">Reference proteome</keyword>
<dbReference type="Proteomes" id="UP000038009">
    <property type="component" value="Unassembled WGS sequence"/>
</dbReference>
<dbReference type="VEuPathDB" id="TriTrypDB:Lsey_0240_0060"/>
<feature type="region of interest" description="Disordered" evidence="1">
    <location>
        <begin position="16"/>
        <end position="52"/>
    </location>
</feature>
<accession>A0A0N1PAG7</accession>